<dbReference type="InterPro" id="IPR006564">
    <property type="entry name" value="Znf_PMZ"/>
</dbReference>
<dbReference type="GO" id="GO:0008270">
    <property type="term" value="F:zinc ion binding"/>
    <property type="evidence" value="ECO:0007669"/>
    <property type="project" value="InterPro"/>
</dbReference>
<protein>
    <recommendedName>
        <fullName evidence="1">Zinc finger PMZ-type domain-containing protein</fullName>
    </recommendedName>
</protein>
<dbReference type="AlphaFoldDB" id="A0A2G2X894"/>
<evidence type="ECO:0000313" key="2">
    <source>
        <dbReference type="EMBL" id="PHT53708.1"/>
    </source>
</evidence>
<feature type="domain" description="Zinc finger PMZ-type" evidence="1">
    <location>
        <begin position="83"/>
        <end position="110"/>
    </location>
</feature>
<dbReference type="SMART" id="SM00575">
    <property type="entry name" value="ZnF_PMZ"/>
    <property type="match status" value="1"/>
</dbReference>
<organism evidence="2 3">
    <name type="scientific">Capsicum baccatum</name>
    <name type="common">Peruvian pepper</name>
    <dbReference type="NCBI Taxonomy" id="33114"/>
    <lineage>
        <taxon>Eukaryota</taxon>
        <taxon>Viridiplantae</taxon>
        <taxon>Streptophyta</taxon>
        <taxon>Embryophyta</taxon>
        <taxon>Tracheophyta</taxon>
        <taxon>Spermatophyta</taxon>
        <taxon>Magnoliopsida</taxon>
        <taxon>eudicotyledons</taxon>
        <taxon>Gunneridae</taxon>
        <taxon>Pentapetalae</taxon>
        <taxon>asterids</taxon>
        <taxon>lamiids</taxon>
        <taxon>Solanales</taxon>
        <taxon>Solanaceae</taxon>
        <taxon>Solanoideae</taxon>
        <taxon>Capsiceae</taxon>
        <taxon>Capsicum</taxon>
    </lineage>
</organism>
<comment type="caution">
    <text evidence="2">The sequence shown here is derived from an EMBL/GenBank/DDBJ whole genome shotgun (WGS) entry which is preliminary data.</text>
</comment>
<gene>
    <name evidence="2" type="ORF">CQW23_08170</name>
</gene>
<dbReference type="OrthoDB" id="1112873at2759"/>
<dbReference type="EMBL" id="MLFT02000003">
    <property type="protein sequence ID" value="PHT53708.1"/>
    <property type="molecule type" value="Genomic_DNA"/>
</dbReference>
<name>A0A2G2X894_CAPBA</name>
<reference evidence="2 3" key="1">
    <citation type="journal article" date="2017" name="Genome Biol.">
        <title>New reference genome sequences of hot pepper reveal the massive evolution of plant disease-resistance genes by retroduplication.</title>
        <authorList>
            <person name="Kim S."/>
            <person name="Park J."/>
            <person name="Yeom S.I."/>
            <person name="Kim Y.M."/>
            <person name="Seo E."/>
            <person name="Kim K.T."/>
            <person name="Kim M.S."/>
            <person name="Lee J.M."/>
            <person name="Cheong K."/>
            <person name="Shin H.S."/>
            <person name="Kim S.B."/>
            <person name="Han K."/>
            <person name="Lee J."/>
            <person name="Park M."/>
            <person name="Lee H.A."/>
            <person name="Lee H.Y."/>
            <person name="Lee Y."/>
            <person name="Oh S."/>
            <person name="Lee J.H."/>
            <person name="Choi E."/>
            <person name="Choi E."/>
            <person name="Lee S.E."/>
            <person name="Jeon J."/>
            <person name="Kim H."/>
            <person name="Choi G."/>
            <person name="Song H."/>
            <person name="Lee J."/>
            <person name="Lee S.C."/>
            <person name="Kwon J.K."/>
            <person name="Lee H.Y."/>
            <person name="Koo N."/>
            <person name="Hong Y."/>
            <person name="Kim R.W."/>
            <person name="Kang W.H."/>
            <person name="Huh J.H."/>
            <person name="Kang B.C."/>
            <person name="Yang T.J."/>
            <person name="Lee Y.H."/>
            <person name="Bennetzen J.L."/>
            <person name="Choi D."/>
        </authorList>
    </citation>
    <scope>NUCLEOTIDE SEQUENCE [LARGE SCALE GENOMIC DNA]</scope>
    <source>
        <strain evidence="3">cv. PBC81</strain>
    </source>
</reference>
<reference evidence="3" key="2">
    <citation type="journal article" date="2017" name="J. Anim. Genet.">
        <title>Multiple reference genome sequences of hot pepper reveal the massive evolution of plant disease resistance genes by retroduplication.</title>
        <authorList>
            <person name="Kim S."/>
            <person name="Park J."/>
            <person name="Yeom S.-I."/>
            <person name="Kim Y.-M."/>
            <person name="Seo E."/>
            <person name="Kim K.-T."/>
            <person name="Kim M.-S."/>
            <person name="Lee J.M."/>
            <person name="Cheong K."/>
            <person name="Shin H.-S."/>
            <person name="Kim S.-B."/>
            <person name="Han K."/>
            <person name="Lee J."/>
            <person name="Park M."/>
            <person name="Lee H.-A."/>
            <person name="Lee H.-Y."/>
            <person name="Lee Y."/>
            <person name="Oh S."/>
            <person name="Lee J.H."/>
            <person name="Choi E."/>
            <person name="Choi E."/>
            <person name="Lee S.E."/>
            <person name="Jeon J."/>
            <person name="Kim H."/>
            <person name="Choi G."/>
            <person name="Song H."/>
            <person name="Lee J."/>
            <person name="Lee S.-C."/>
            <person name="Kwon J.-K."/>
            <person name="Lee H.-Y."/>
            <person name="Koo N."/>
            <person name="Hong Y."/>
            <person name="Kim R.W."/>
            <person name="Kang W.-H."/>
            <person name="Huh J.H."/>
            <person name="Kang B.-C."/>
            <person name="Yang T.-J."/>
            <person name="Lee Y.-H."/>
            <person name="Bennetzen J.L."/>
            <person name="Choi D."/>
        </authorList>
    </citation>
    <scope>NUCLEOTIDE SEQUENCE [LARGE SCALE GENOMIC DNA]</scope>
    <source>
        <strain evidence="3">cv. PBC81</strain>
    </source>
</reference>
<accession>A0A2G2X894</accession>
<keyword evidence="3" id="KW-1185">Reference proteome</keyword>
<dbReference type="Proteomes" id="UP000224567">
    <property type="component" value="Unassembled WGS sequence"/>
</dbReference>
<evidence type="ECO:0000259" key="1">
    <source>
        <dbReference type="SMART" id="SM00575"/>
    </source>
</evidence>
<proteinExistence type="predicted"/>
<sequence length="154" mass="17737">MDEREYLVSYIFNSIAKKFGEKFRERHAFVGGKENIFVPFAERILRDNKSVSNSLYVGNPNGVLNEYTVFGNEVTAKVNLLERSCSCQKFDLVKMLCEQAMTALRAKYSDGEDSVTPSTTTLRQFIKLKVTSSHTQKQLTWSLRRLNGLCHRNW</sequence>
<evidence type="ECO:0000313" key="3">
    <source>
        <dbReference type="Proteomes" id="UP000224567"/>
    </source>
</evidence>